<keyword evidence="7 8" id="KW-0472">Membrane</keyword>
<keyword evidence="5 8" id="KW-0812">Transmembrane</keyword>
<feature type="transmembrane region" description="Helical" evidence="8">
    <location>
        <begin position="229"/>
        <end position="252"/>
    </location>
</feature>
<dbReference type="Proteomes" id="UP001645859">
    <property type="component" value="Unassembled WGS sequence"/>
</dbReference>
<evidence type="ECO:0000256" key="3">
    <source>
        <dbReference type="ARBA" id="ARBA00022448"/>
    </source>
</evidence>
<keyword evidence="6 8" id="KW-1133">Transmembrane helix</keyword>
<dbReference type="PANTHER" id="PTHR43057">
    <property type="entry name" value="ARSENITE EFFLUX TRANSPORTER"/>
    <property type="match status" value="1"/>
</dbReference>
<evidence type="ECO:0000256" key="6">
    <source>
        <dbReference type="ARBA" id="ARBA00022989"/>
    </source>
</evidence>
<dbReference type="Pfam" id="PF01758">
    <property type="entry name" value="SBF"/>
    <property type="match status" value="1"/>
</dbReference>
<evidence type="ECO:0000313" key="10">
    <source>
        <dbReference type="Proteomes" id="UP001645859"/>
    </source>
</evidence>
<keyword evidence="4" id="KW-1003">Cell membrane</keyword>
<proteinExistence type="inferred from homology"/>
<evidence type="ECO:0000256" key="5">
    <source>
        <dbReference type="ARBA" id="ARBA00022692"/>
    </source>
</evidence>
<comment type="similarity">
    <text evidence="2">Belongs to the arsenical resistance-3 (ACR3) (TC 2.A.59) family.</text>
</comment>
<feature type="transmembrane region" description="Helical" evidence="8">
    <location>
        <begin position="264"/>
        <end position="284"/>
    </location>
</feature>
<accession>A0ABS1SHQ8</accession>
<feature type="transmembrane region" description="Helical" evidence="8">
    <location>
        <begin position="164"/>
        <end position="183"/>
    </location>
</feature>
<dbReference type="InterPro" id="IPR038770">
    <property type="entry name" value="Na+/solute_symporter_sf"/>
</dbReference>
<evidence type="ECO:0000256" key="2">
    <source>
        <dbReference type="ARBA" id="ARBA00010110"/>
    </source>
</evidence>
<keyword evidence="10" id="KW-1185">Reference proteome</keyword>
<evidence type="ECO:0000256" key="1">
    <source>
        <dbReference type="ARBA" id="ARBA00004651"/>
    </source>
</evidence>
<protein>
    <submittedName>
        <fullName evidence="9">Arsenic resistance protein</fullName>
    </submittedName>
</protein>
<feature type="transmembrane region" description="Helical" evidence="8">
    <location>
        <begin position="129"/>
        <end position="152"/>
    </location>
</feature>
<comment type="caution">
    <text evidence="9">The sequence shown here is derived from an EMBL/GenBank/DDBJ whole genome shotgun (WGS) entry which is preliminary data.</text>
</comment>
<dbReference type="InterPro" id="IPR002657">
    <property type="entry name" value="BilAc:Na_symport/Acr3"/>
</dbReference>
<reference evidence="9 10" key="1">
    <citation type="submission" date="2018-09" db="EMBL/GenBank/DDBJ databases">
        <title>Comparative genomics of Leucobacter spp.</title>
        <authorList>
            <person name="Reis A.C."/>
            <person name="Kolvenbach B.A."/>
            <person name="Corvini P.F.X."/>
            <person name="Nunes O.C."/>
        </authorList>
    </citation>
    <scope>NUCLEOTIDE SEQUENCE [LARGE SCALE GENOMIC DNA]</scope>
    <source>
        <strain evidence="9 10">TAN 31504</strain>
    </source>
</reference>
<feature type="transmembrane region" description="Helical" evidence="8">
    <location>
        <begin position="44"/>
        <end position="63"/>
    </location>
</feature>
<feature type="transmembrane region" description="Helical" evidence="8">
    <location>
        <begin position="99"/>
        <end position="122"/>
    </location>
</feature>
<feature type="transmembrane region" description="Helical" evidence="8">
    <location>
        <begin position="70"/>
        <end position="93"/>
    </location>
</feature>
<gene>
    <name evidence="9" type="ORF">D3230_05820</name>
</gene>
<dbReference type="RefSeq" id="WP_202344049.1">
    <property type="nucleotide sequence ID" value="NZ_BAAAPI010000008.1"/>
</dbReference>
<dbReference type="Gene3D" id="1.20.1530.20">
    <property type="match status" value="1"/>
</dbReference>
<feature type="transmembrane region" description="Helical" evidence="8">
    <location>
        <begin position="290"/>
        <end position="313"/>
    </location>
</feature>
<sequence length="327" mass="34218">MSASVTWMERRQITLYLLALAAGAAAGLLLPGVADPAGLAVTPALGLLLYATFLGVPFGRIGIALRDWRFLGAVLALNFLVVPVVVFTLTRGIAHDQALLIGVLCVLLTPCIDYVIVFTGLAGGAQDRLLAAAPVLMLAQMLALPLYLWLFVGGEHMGWIDPAPFVEACVTLILIPLGAAALTQFAAARVRWGRVLSDVASQSMVPLMMLTLAVVVASQIGGVRGHLGALAPAIPIFVAFAVLMVPLGAVVSRAAGLDLSGRRAVVFSGVTRNSLVVLPMVLALPAGFEIAPLTVVLQTLIELLTMVVLVRALPRLMPQTRASATVE</sequence>
<keyword evidence="3" id="KW-0813">Transport</keyword>
<evidence type="ECO:0000313" key="9">
    <source>
        <dbReference type="EMBL" id="MBL3678813.1"/>
    </source>
</evidence>
<evidence type="ECO:0000256" key="8">
    <source>
        <dbReference type="SAM" id="Phobius"/>
    </source>
</evidence>
<dbReference type="PANTHER" id="PTHR43057:SF1">
    <property type="entry name" value="ARSENICAL-RESISTANCE PROTEIN 3"/>
    <property type="match status" value="1"/>
</dbReference>
<dbReference type="InterPro" id="IPR004706">
    <property type="entry name" value="Arsenical-R_Acr3"/>
</dbReference>
<name>A0ABS1SHQ8_9MICO</name>
<dbReference type="EMBL" id="QYAC01000002">
    <property type="protein sequence ID" value="MBL3678813.1"/>
    <property type="molecule type" value="Genomic_DNA"/>
</dbReference>
<comment type="subcellular location">
    <subcellularLocation>
        <location evidence="1">Cell membrane</location>
        <topology evidence="1">Multi-pass membrane protein</topology>
    </subcellularLocation>
</comment>
<evidence type="ECO:0000256" key="7">
    <source>
        <dbReference type="ARBA" id="ARBA00023136"/>
    </source>
</evidence>
<feature type="transmembrane region" description="Helical" evidence="8">
    <location>
        <begin position="204"/>
        <end position="223"/>
    </location>
</feature>
<evidence type="ECO:0000256" key="4">
    <source>
        <dbReference type="ARBA" id="ARBA00022475"/>
    </source>
</evidence>
<organism evidence="9 10">
    <name type="scientific">Leucobacter chromiireducens subsp. solipictus</name>
    <dbReference type="NCBI Taxonomy" id="398235"/>
    <lineage>
        <taxon>Bacteria</taxon>
        <taxon>Bacillati</taxon>
        <taxon>Actinomycetota</taxon>
        <taxon>Actinomycetes</taxon>
        <taxon>Micrococcales</taxon>
        <taxon>Microbacteriaceae</taxon>
        <taxon>Leucobacter</taxon>
    </lineage>
</organism>